<name>A0A1A9EU07_9GAMM</name>
<dbReference type="PANTHER" id="PTHR44757:SF2">
    <property type="entry name" value="BIOFILM ARCHITECTURE MAINTENANCE PROTEIN MBAA"/>
    <property type="match status" value="1"/>
</dbReference>
<dbReference type="GO" id="GO:0007165">
    <property type="term" value="P:signal transduction"/>
    <property type="evidence" value="ECO:0007669"/>
    <property type="project" value="InterPro"/>
</dbReference>
<dbReference type="PROSITE" id="PS50883">
    <property type="entry name" value="EAL"/>
    <property type="match status" value="1"/>
</dbReference>
<organism evidence="5 6">
    <name type="scientific">Marinobacterium aestuarii</name>
    <dbReference type="NCBI Taxonomy" id="1821621"/>
    <lineage>
        <taxon>Bacteria</taxon>
        <taxon>Pseudomonadati</taxon>
        <taxon>Pseudomonadota</taxon>
        <taxon>Gammaproteobacteria</taxon>
        <taxon>Oceanospirillales</taxon>
        <taxon>Oceanospirillaceae</taxon>
        <taxon>Marinobacterium</taxon>
    </lineage>
</organism>
<dbReference type="Pfam" id="PF00672">
    <property type="entry name" value="HAMP"/>
    <property type="match status" value="1"/>
</dbReference>
<sequence>MVALLRRSIATRYGAILMLITFGTSSALLVFSLYVLQGVYSRITIAGQDAIETSMVRQVSRDALLLGETLANSLLDPVYLHDFSQIQGILSQLKERTEIGYIYVYDADRRILHDGSADLLSYGEPLGDRVPAGLGNHFQPGARPLGEYLHVVYPIKSGSVTLGAVRFSMSYRAAQTDIDNASRQLTKTLGGLRQEVKLVLLLGFVVLALFTLALSVAVSRGLTRPLKELAARSRKFRAHDDCISFSLGREDEVGELADALEQMRLRVQSSHGEVSRLAFHDPLTGLANRRLLQQELEQMLLDCKQRGKSLAMMFIDLDHFKQVNDGAGHDVGDQVLKVVAARLQQLVVDASLDGLAGDTKPLIARLGGDEFTLVFPLCDSVCTETLAQRVSELFVEPVSLDGQRYSVSASIGITLYPEDGETAQDMMRHADIAMYAAKHAGRHQYCFFRQELKSQLQDHLMVLQGIDAAISESQLFLEYQPIFDLQTNQISGGEALIRWNHPEYGLIPPGRFIPIVEDSDRIEALTLWVMECSCRALRQHILPQMPDFKLSLNVSGVALQSDRLRDGILEILLRERVPPRNLRIEITETTMMRNIEKCAETLQHWQNAGLRVLIDDFGTGYSSLSYLTTLPIDGLKVDRSFISNQLPGSYCPVVEAILALSKSLGIQSIAEGVETESQLQALREMKATHAQGYLLGRPMALDKLLERLGEVEVG</sequence>
<dbReference type="InterPro" id="IPR000160">
    <property type="entry name" value="GGDEF_dom"/>
</dbReference>
<dbReference type="SMART" id="SM00304">
    <property type="entry name" value="HAMP"/>
    <property type="match status" value="1"/>
</dbReference>
<evidence type="ECO:0000313" key="6">
    <source>
        <dbReference type="Proteomes" id="UP000078070"/>
    </source>
</evidence>
<dbReference type="SUPFAM" id="SSF158472">
    <property type="entry name" value="HAMP domain-like"/>
    <property type="match status" value="1"/>
</dbReference>
<feature type="domain" description="HAMP" evidence="3">
    <location>
        <begin position="220"/>
        <end position="272"/>
    </location>
</feature>
<dbReference type="PROSITE" id="PS50885">
    <property type="entry name" value="HAMP"/>
    <property type="match status" value="1"/>
</dbReference>
<dbReference type="SMART" id="SM00052">
    <property type="entry name" value="EAL"/>
    <property type="match status" value="1"/>
</dbReference>
<keyword evidence="6" id="KW-1185">Reference proteome</keyword>
<reference evidence="6" key="1">
    <citation type="submission" date="2016-05" db="EMBL/GenBank/DDBJ databases">
        <authorList>
            <person name="Baek K."/>
            <person name="Yang S.-J."/>
        </authorList>
    </citation>
    <scope>NUCLEOTIDE SEQUENCE [LARGE SCALE GENOMIC DNA]</scope>
    <source>
        <strain evidence="6">ST58-10</strain>
    </source>
</reference>
<dbReference type="Pfam" id="PF00563">
    <property type="entry name" value="EAL"/>
    <property type="match status" value="1"/>
</dbReference>
<dbReference type="InterPro" id="IPR043128">
    <property type="entry name" value="Rev_trsase/Diguanyl_cyclase"/>
</dbReference>
<accession>A0A1A9EU07</accession>
<dbReference type="SUPFAM" id="SSF55073">
    <property type="entry name" value="Nucleotide cyclase"/>
    <property type="match status" value="1"/>
</dbReference>
<evidence type="ECO:0008006" key="7">
    <source>
        <dbReference type="Google" id="ProtNLM"/>
    </source>
</evidence>
<dbReference type="SMART" id="SM00267">
    <property type="entry name" value="GGDEF"/>
    <property type="match status" value="1"/>
</dbReference>
<dbReference type="InterPro" id="IPR029787">
    <property type="entry name" value="Nucleotide_cyclase"/>
</dbReference>
<dbReference type="Proteomes" id="UP000078070">
    <property type="component" value="Chromosome"/>
</dbReference>
<dbReference type="GO" id="GO:0016020">
    <property type="term" value="C:membrane"/>
    <property type="evidence" value="ECO:0007669"/>
    <property type="project" value="InterPro"/>
</dbReference>
<evidence type="ECO:0000313" key="5">
    <source>
        <dbReference type="EMBL" id="ANG61121.1"/>
    </source>
</evidence>
<evidence type="ECO:0000256" key="1">
    <source>
        <dbReference type="SAM" id="Phobius"/>
    </source>
</evidence>
<keyword evidence="1" id="KW-0812">Transmembrane</keyword>
<protein>
    <recommendedName>
        <fullName evidence="7">Diguanylate cyclase</fullName>
    </recommendedName>
</protein>
<evidence type="ECO:0000259" key="4">
    <source>
        <dbReference type="PROSITE" id="PS50887"/>
    </source>
</evidence>
<dbReference type="EMBL" id="CP015839">
    <property type="protein sequence ID" value="ANG61121.1"/>
    <property type="molecule type" value="Genomic_DNA"/>
</dbReference>
<dbReference type="InterPro" id="IPR001633">
    <property type="entry name" value="EAL_dom"/>
</dbReference>
<dbReference type="Gene3D" id="3.30.70.270">
    <property type="match status" value="1"/>
</dbReference>
<dbReference type="Gene3D" id="6.10.340.10">
    <property type="match status" value="1"/>
</dbReference>
<dbReference type="CDD" id="cd06225">
    <property type="entry name" value="HAMP"/>
    <property type="match status" value="1"/>
</dbReference>
<dbReference type="KEGG" id="mars:A8C75_00715"/>
<dbReference type="CDD" id="cd01948">
    <property type="entry name" value="EAL"/>
    <property type="match status" value="1"/>
</dbReference>
<dbReference type="InterPro" id="IPR003660">
    <property type="entry name" value="HAMP_dom"/>
</dbReference>
<feature type="transmembrane region" description="Helical" evidence="1">
    <location>
        <begin position="198"/>
        <end position="218"/>
    </location>
</feature>
<evidence type="ECO:0000259" key="3">
    <source>
        <dbReference type="PROSITE" id="PS50885"/>
    </source>
</evidence>
<dbReference type="SUPFAM" id="SSF141868">
    <property type="entry name" value="EAL domain-like"/>
    <property type="match status" value="1"/>
</dbReference>
<reference evidence="5 6" key="2">
    <citation type="journal article" date="2018" name="Int. J. Syst. Evol. Microbiol.">
        <title>Marinobacterium aestuarii sp. nov., a benzene-degrading marine bacterium isolated from estuary sediment.</title>
        <authorList>
            <person name="Bae S.S."/>
            <person name="Jung J."/>
            <person name="Chung D."/>
            <person name="Baek K."/>
        </authorList>
    </citation>
    <scope>NUCLEOTIDE SEQUENCE [LARGE SCALE GENOMIC DNA]</scope>
    <source>
        <strain evidence="5 6">ST58-10</strain>
    </source>
</reference>
<proteinExistence type="predicted"/>
<feature type="domain" description="GGDEF" evidence="4">
    <location>
        <begin position="308"/>
        <end position="450"/>
    </location>
</feature>
<feature type="domain" description="EAL" evidence="2">
    <location>
        <begin position="459"/>
        <end position="712"/>
    </location>
</feature>
<dbReference type="STRING" id="1821621.A8C75_00715"/>
<dbReference type="InterPro" id="IPR035919">
    <property type="entry name" value="EAL_sf"/>
</dbReference>
<dbReference type="CDD" id="cd01949">
    <property type="entry name" value="GGDEF"/>
    <property type="match status" value="1"/>
</dbReference>
<dbReference type="PANTHER" id="PTHR44757">
    <property type="entry name" value="DIGUANYLATE CYCLASE DGCP"/>
    <property type="match status" value="1"/>
</dbReference>
<feature type="transmembrane region" description="Helical" evidence="1">
    <location>
        <begin position="12"/>
        <end position="36"/>
    </location>
</feature>
<dbReference type="Gene3D" id="3.20.20.450">
    <property type="entry name" value="EAL domain"/>
    <property type="match status" value="1"/>
</dbReference>
<evidence type="ECO:0000259" key="2">
    <source>
        <dbReference type="PROSITE" id="PS50883"/>
    </source>
</evidence>
<dbReference type="PROSITE" id="PS50887">
    <property type="entry name" value="GGDEF"/>
    <property type="match status" value="1"/>
</dbReference>
<dbReference type="Pfam" id="PF00990">
    <property type="entry name" value="GGDEF"/>
    <property type="match status" value="1"/>
</dbReference>
<dbReference type="RefSeq" id="WP_067376686.1">
    <property type="nucleotide sequence ID" value="NZ_CP015839.1"/>
</dbReference>
<keyword evidence="1" id="KW-1133">Transmembrane helix</keyword>
<dbReference type="AlphaFoldDB" id="A0A1A9EU07"/>
<dbReference type="NCBIfam" id="TIGR00254">
    <property type="entry name" value="GGDEF"/>
    <property type="match status" value="1"/>
</dbReference>
<dbReference type="InterPro" id="IPR052155">
    <property type="entry name" value="Biofilm_reg_signaling"/>
</dbReference>
<gene>
    <name evidence="5" type="ORF">A8C75_00715</name>
</gene>
<keyword evidence="1" id="KW-0472">Membrane</keyword>
<dbReference type="OrthoDB" id="8416215at2"/>